<sequence>MLEPWDEVLTQEKERQSCADDVTAIQAACVADHNKLHVAECTECWPRLLNRMRDRYLNSATKEWFSGRRLFLQDLDTLFTQAHEYKTDLKTIEQRISDEKREWFRDKVKNLGFQSAVKSPAEAKTLQQKLNERSIPVEELVPEFRNALGEDVSGSQKPLDDLLERLRTAKTPQSRAEVYVDIFFQPGKDTESVAKSQKYIEMIRNGTPIADVIHIMLRDRQASKGNQEQKQALQKKLEELRRAKAAHEVDKAKKAKLKQEALSAAAVEDVAEVCLACSQTIPGDYASCPLCDVLVETYSIRKEPTFFCPTEECSVKGQVRILTLSSPLYYLQDGQDAHWNEAHECASGDHCTDLQKEDVDMDGDNRITVLCRECVEAFKVESVFCSPQCYNDNFQRHREGVHLSEWAKIGEIADDDDDLEYLPGDESKYRAKKIEKHYIVFEDVLADLVKKATAP</sequence>
<keyword evidence="1" id="KW-0175">Coiled coil</keyword>
<comment type="caution">
    <text evidence="2">The sequence shown here is derived from an EMBL/GenBank/DDBJ whole genome shotgun (WGS) entry which is preliminary data.</text>
</comment>
<feature type="coiled-coil region" evidence="1">
    <location>
        <begin position="223"/>
        <end position="260"/>
    </location>
</feature>
<evidence type="ECO:0000313" key="2">
    <source>
        <dbReference type="EMBL" id="KAK8040448.1"/>
    </source>
</evidence>
<dbReference type="Proteomes" id="UP001396898">
    <property type="component" value="Unassembled WGS sequence"/>
</dbReference>
<gene>
    <name evidence="2" type="ORF">PG991_000236</name>
</gene>
<evidence type="ECO:0008006" key="4">
    <source>
        <dbReference type="Google" id="ProtNLM"/>
    </source>
</evidence>
<keyword evidence="3" id="KW-1185">Reference proteome</keyword>
<dbReference type="EMBL" id="JAQQWI010000001">
    <property type="protein sequence ID" value="KAK8040448.1"/>
    <property type="molecule type" value="Genomic_DNA"/>
</dbReference>
<name>A0ABR1T1I8_9PEZI</name>
<proteinExistence type="predicted"/>
<reference evidence="2 3" key="1">
    <citation type="submission" date="2023-01" db="EMBL/GenBank/DDBJ databases">
        <title>Analysis of 21 Apiospora genomes using comparative genomics revels a genus with tremendous synthesis potential of carbohydrate active enzymes and secondary metabolites.</title>
        <authorList>
            <person name="Sorensen T."/>
        </authorList>
    </citation>
    <scope>NUCLEOTIDE SEQUENCE [LARGE SCALE GENOMIC DNA]</scope>
    <source>
        <strain evidence="2 3">CBS 20057</strain>
    </source>
</reference>
<organism evidence="2 3">
    <name type="scientific">Apiospora marii</name>
    <dbReference type="NCBI Taxonomy" id="335849"/>
    <lineage>
        <taxon>Eukaryota</taxon>
        <taxon>Fungi</taxon>
        <taxon>Dikarya</taxon>
        <taxon>Ascomycota</taxon>
        <taxon>Pezizomycotina</taxon>
        <taxon>Sordariomycetes</taxon>
        <taxon>Xylariomycetidae</taxon>
        <taxon>Amphisphaeriales</taxon>
        <taxon>Apiosporaceae</taxon>
        <taxon>Apiospora</taxon>
    </lineage>
</organism>
<protein>
    <recommendedName>
        <fullName evidence="4">C2H2-type domain-containing protein</fullName>
    </recommendedName>
</protein>
<accession>A0ABR1T1I8</accession>
<evidence type="ECO:0000313" key="3">
    <source>
        <dbReference type="Proteomes" id="UP001396898"/>
    </source>
</evidence>
<evidence type="ECO:0000256" key="1">
    <source>
        <dbReference type="SAM" id="Coils"/>
    </source>
</evidence>